<dbReference type="OrthoDB" id="6418155at2759"/>
<protein>
    <submittedName>
        <fullName evidence="1">Uncharacterized protein</fullName>
    </submittedName>
</protein>
<reference evidence="1" key="1">
    <citation type="submission" date="2021-12" db="EMBL/GenBank/DDBJ databases">
        <authorList>
            <person name="King R."/>
        </authorList>
    </citation>
    <scope>NUCLEOTIDE SEQUENCE</scope>
</reference>
<reference evidence="1" key="2">
    <citation type="submission" date="2022-10" db="EMBL/GenBank/DDBJ databases">
        <authorList>
            <consortium name="ENA_rothamsted_submissions"/>
            <consortium name="culmorum"/>
            <person name="King R."/>
        </authorList>
    </citation>
    <scope>NUCLEOTIDE SEQUENCE</scope>
</reference>
<evidence type="ECO:0000313" key="1">
    <source>
        <dbReference type="EMBL" id="CAG9784221.1"/>
    </source>
</evidence>
<keyword evidence="2" id="KW-1185">Reference proteome</keyword>
<gene>
    <name evidence="1" type="ORF">DIATSA_LOCUS2330</name>
</gene>
<sequence>MHEYVHDYFQYGRPELINKISRKALAMRKSFKPKSIYNNEDHLVYLSPLQKARRSLREALRKAAQNMFIQDSPRQSNEDLNFEWEDPQDELCDSEENIQLDWLLTKYYDKSKEQFPVPDLKGVSENKKKVIENDNNFGNNIQEENLITFKDTNEQTNENFSTPFLSMPDLEPEPNEEKTGIELLAEFNIGHDPDQSVIRDVNQNKEREQISLNCVLPSISNDDVSIEKDNETLNHYNGEWDQMFNDIMISKVNNQDSGSELKELYSQISRTIDLLND</sequence>
<dbReference type="EMBL" id="OU893343">
    <property type="protein sequence ID" value="CAG9784221.1"/>
    <property type="molecule type" value="Genomic_DNA"/>
</dbReference>
<accession>A0A9N9WBF2</accession>
<dbReference type="Proteomes" id="UP001153714">
    <property type="component" value="Chromosome 12"/>
</dbReference>
<evidence type="ECO:0000313" key="2">
    <source>
        <dbReference type="Proteomes" id="UP001153714"/>
    </source>
</evidence>
<name>A0A9N9WBF2_9NEOP</name>
<organism evidence="1 2">
    <name type="scientific">Diatraea saccharalis</name>
    <name type="common">sugarcane borer</name>
    <dbReference type="NCBI Taxonomy" id="40085"/>
    <lineage>
        <taxon>Eukaryota</taxon>
        <taxon>Metazoa</taxon>
        <taxon>Ecdysozoa</taxon>
        <taxon>Arthropoda</taxon>
        <taxon>Hexapoda</taxon>
        <taxon>Insecta</taxon>
        <taxon>Pterygota</taxon>
        <taxon>Neoptera</taxon>
        <taxon>Endopterygota</taxon>
        <taxon>Lepidoptera</taxon>
        <taxon>Glossata</taxon>
        <taxon>Ditrysia</taxon>
        <taxon>Pyraloidea</taxon>
        <taxon>Crambidae</taxon>
        <taxon>Crambinae</taxon>
        <taxon>Diatraea</taxon>
    </lineage>
</organism>
<dbReference type="AlphaFoldDB" id="A0A9N9WBF2"/>
<proteinExistence type="predicted"/>